<evidence type="ECO:0000313" key="3">
    <source>
        <dbReference type="Proteomes" id="UP001145742"/>
    </source>
</evidence>
<feature type="region of interest" description="Disordered" evidence="1">
    <location>
        <begin position="32"/>
        <end position="63"/>
    </location>
</feature>
<evidence type="ECO:0000256" key="1">
    <source>
        <dbReference type="SAM" id="MobiDB-lite"/>
    </source>
</evidence>
<accession>A0ABQ9CJL5</accession>
<proteinExistence type="predicted"/>
<gene>
    <name evidence="2" type="ORF">WISP_150569</name>
</gene>
<reference evidence="2" key="1">
    <citation type="submission" date="2019-10" db="EMBL/GenBank/DDBJ databases">
        <authorList>
            <person name="Soares A.E.R."/>
            <person name="Aleixo A."/>
            <person name="Schneider P."/>
            <person name="Miyaki C.Y."/>
            <person name="Schneider M.P."/>
            <person name="Mello C."/>
            <person name="Vasconcelos A.T.R."/>
        </authorList>
    </citation>
    <scope>NUCLEOTIDE SEQUENCE</scope>
    <source>
        <tissue evidence="2">Muscle</tissue>
    </source>
</reference>
<protein>
    <submittedName>
        <fullName evidence="2">Chorion-specific transcription factor GCMa-like protein</fullName>
    </submittedName>
</protein>
<keyword evidence="3" id="KW-1185">Reference proteome</keyword>
<sequence length="194" mass="20642">MPEELPLLLSKPDAYLLPAHFRGHLSKSSQELTLSSCSGQPPYSRAAGQDGGSRKELAWSRSPSLGRMPNTERLCGVPAVPCTAPSFQHCAHLSTQHVLPVTKGVHGAFRPDTGPLGDGSYGEKSLLTYSSSCLSLLPYPAAQGGPCPMARGAQPQSQLLEPPRGREGDRANGGPQVGPSYCDDDMFSNLYPLR</sequence>
<name>A0ABQ9CJL5_9PASS</name>
<comment type="caution">
    <text evidence="2">The sequence shown here is derived from an EMBL/GenBank/DDBJ whole genome shotgun (WGS) entry which is preliminary data.</text>
</comment>
<feature type="compositionally biased region" description="Polar residues" evidence="1">
    <location>
        <begin position="32"/>
        <end position="41"/>
    </location>
</feature>
<dbReference type="EMBL" id="WHWB01034834">
    <property type="protein sequence ID" value="KAJ7403480.1"/>
    <property type="molecule type" value="Genomic_DNA"/>
</dbReference>
<organism evidence="2 3">
    <name type="scientific">Willisornis vidua</name>
    <name type="common">Xingu scale-backed antbird</name>
    <dbReference type="NCBI Taxonomy" id="1566151"/>
    <lineage>
        <taxon>Eukaryota</taxon>
        <taxon>Metazoa</taxon>
        <taxon>Chordata</taxon>
        <taxon>Craniata</taxon>
        <taxon>Vertebrata</taxon>
        <taxon>Euteleostomi</taxon>
        <taxon>Archelosauria</taxon>
        <taxon>Archosauria</taxon>
        <taxon>Dinosauria</taxon>
        <taxon>Saurischia</taxon>
        <taxon>Theropoda</taxon>
        <taxon>Coelurosauria</taxon>
        <taxon>Aves</taxon>
        <taxon>Neognathae</taxon>
        <taxon>Neoaves</taxon>
        <taxon>Telluraves</taxon>
        <taxon>Australaves</taxon>
        <taxon>Passeriformes</taxon>
        <taxon>Thamnophilidae</taxon>
        <taxon>Willisornis</taxon>
    </lineage>
</organism>
<feature type="region of interest" description="Disordered" evidence="1">
    <location>
        <begin position="147"/>
        <end position="184"/>
    </location>
</feature>
<evidence type="ECO:0000313" key="2">
    <source>
        <dbReference type="EMBL" id="KAJ7403480.1"/>
    </source>
</evidence>
<dbReference type="Proteomes" id="UP001145742">
    <property type="component" value="Unassembled WGS sequence"/>
</dbReference>